<keyword evidence="2" id="KW-0472">Membrane</keyword>
<sequence length="209" mass="20986">MTESDPAARRQELSVPPGSVESGGPPRARVGHSRGVAASNARDALVVGRGVPAYLLRVTILVVGAAIVSVPLHAGVTVGTLVVLLPAVLASAYAPASPAPAGVVVVAAVLVTLGGGDPLRAEVLVLIPLVHLFHVACGLAGVMPARGRVHVSAVWVAARRFLLVQAAMAVLVCIAALLPTGPTAQVVEAVALVGLAGVAVLVIQLQRVR</sequence>
<gene>
    <name evidence="3" type="ORF">CLV71_112143</name>
</gene>
<evidence type="ECO:0000313" key="4">
    <source>
        <dbReference type="Proteomes" id="UP000294927"/>
    </source>
</evidence>
<evidence type="ECO:0000256" key="2">
    <source>
        <dbReference type="SAM" id="Phobius"/>
    </source>
</evidence>
<feature type="transmembrane region" description="Helical" evidence="2">
    <location>
        <begin position="54"/>
        <end position="85"/>
    </location>
</feature>
<evidence type="ECO:0000256" key="1">
    <source>
        <dbReference type="SAM" id="MobiDB-lite"/>
    </source>
</evidence>
<evidence type="ECO:0000313" key="3">
    <source>
        <dbReference type="EMBL" id="TDV45476.1"/>
    </source>
</evidence>
<organism evidence="3 4">
    <name type="scientific">Actinophytocola oryzae</name>
    <dbReference type="NCBI Taxonomy" id="502181"/>
    <lineage>
        <taxon>Bacteria</taxon>
        <taxon>Bacillati</taxon>
        <taxon>Actinomycetota</taxon>
        <taxon>Actinomycetes</taxon>
        <taxon>Pseudonocardiales</taxon>
        <taxon>Pseudonocardiaceae</taxon>
    </lineage>
</organism>
<feature type="region of interest" description="Disordered" evidence="1">
    <location>
        <begin position="1"/>
        <end position="33"/>
    </location>
</feature>
<dbReference type="AlphaFoldDB" id="A0A4R7V972"/>
<feature type="transmembrane region" description="Helical" evidence="2">
    <location>
        <begin position="92"/>
        <end position="111"/>
    </location>
</feature>
<feature type="compositionally biased region" description="Basic and acidic residues" evidence="1">
    <location>
        <begin position="1"/>
        <end position="12"/>
    </location>
</feature>
<protein>
    <submittedName>
        <fullName evidence="3">Uncharacterized protein</fullName>
    </submittedName>
</protein>
<feature type="transmembrane region" description="Helical" evidence="2">
    <location>
        <begin position="157"/>
        <end position="178"/>
    </location>
</feature>
<proteinExistence type="predicted"/>
<accession>A0A4R7V972</accession>
<comment type="caution">
    <text evidence="3">The sequence shown here is derived from an EMBL/GenBank/DDBJ whole genome shotgun (WGS) entry which is preliminary data.</text>
</comment>
<feature type="transmembrane region" description="Helical" evidence="2">
    <location>
        <begin position="123"/>
        <end position="145"/>
    </location>
</feature>
<keyword evidence="2" id="KW-1133">Transmembrane helix</keyword>
<dbReference type="Proteomes" id="UP000294927">
    <property type="component" value="Unassembled WGS sequence"/>
</dbReference>
<feature type="compositionally biased region" description="Low complexity" evidence="1">
    <location>
        <begin position="14"/>
        <end position="26"/>
    </location>
</feature>
<keyword evidence="2" id="KW-0812">Transmembrane</keyword>
<reference evidence="3 4" key="1">
    <citation type="submission" date="2019-03" db="EMBL/GenBank/DDBJ databases">
        <title>Genomic Encyclopedia of Archaeal and Bacterial Type Strains, Phase II (KMG-II): from individual species to whole genera.</title>
        <authorList>
            <person name="Goeker M."/>
        </authorList>
    </citation>
    <scope>NUCLEOTIDE SEQUENCE [LARGE SCALE GENOMIC DNA]</scope>
    <source>
        <strain evidence="3 4">DSM 45499</strain>
    </source>
</reference>
<keyword evidence="4" id="KW-1185">Reference proteome</keyword>
<dbReference type="EMBL" id="SOCP01000012">
    <property type="protein sequence ID" value="TDV45476.1"/>
    <property type="molecule type" value="Genomic_DNA"/>
</dbReference>
<name>A0A4R7V972_9PSEU</name>
<feature type="transmembrane region" description="Helical" evidence="2">
    <location>
        <begin position="184"/>
        <end position="203"/>
    </location>
</feature>